<dbReference type="KEGG" id="vih:AB0763_17095"/>
<protein>
    <submittedName>
        <fullName evidence="5">AraC family transcriptional regulator N-terminal domain-containing protein</fullName>
    </submittedName>
</protein>
<dbReference type="GO" id="GO:0003700">
    <property type="term" value="F:DNA-binding transcription factor activity"/>
    <property type="evidence" value="ECO:0007669"/>
    <property type="project" value="InterPro"/>
</dbReference>
<sequence length="301" mass="33690">MLKFDHYLHQYLLRHQLSHLEGNCHTEIEGVSIYRSTRGHERQPLLYQSGIIALAAGRKTVFGGGQRFQYSANDYLVVGVPLPLECEAVCDGEQALMGIAVNFTRARLMRCVSRLEQLGFCAPAKQKDPLCGLHCRAKDGEINEILLRIAKTLNHPLTAQLIGEALVDELLYQVLMHESGAALINLARQEGKASKIARSLDYIHRHYAEPLTVNFLAQEVGMSVSAFHTAFKSVTFLPPLQYLKQVRLNKAKELIQLQGKRVSEAAVLVGYQSSSQFSREFKRQFAHTPGAMAEREYPVAS</sequence>
<evidence type="ECO:0000256" key="2">
    <source>
        <dbReference type="ARBA" id="ARBA00023125"/>
    </source>
</evidence>
<dbReference type="SMART" id="SM00342">
    <property type="entry name" value="HTH_ARAC"/>
    <property type="match status" value="1"/>
</dbReference>
<dbReference type="Pfam" id="PF12833">
    <property type="entry name" value="HTH_18"/>
    <property type="match status" value="1"/>
</dbReference>
<dbReference type="PROSITE" id="PS01124">
    <property type="entry name" value="HTH_ARAC_FAMILY_2"/>
    <property type="match status" value="1"/>
</dbReference>
<dbReference type="EMBL" id="CP162602">
    <property type="protein sequence ID" value="XDK26742.1"/>
    <property type="molecule type" value="Genomic_DNA"/>
</dbReference>
<evidence type="ECO:0000313" key="5">
    <source>
        <dbReference type="EMBL" id="XDK26742.1"/>
    </source>
</evidence>
<organism evidence="5">
    <name type="scientific">Vibrio sp. HB236076</name>
    <dbReference type="NCBI Taxonomy" id="3232307"/>
    <lineage>
        <taxon>Bacteria</taxon>
        <taxon>Pseudomonadati</taxon>
        <taxon>Pseudomonadota</taxon>
        <taxon>Gammaproteobacteria</taxon>
        <taxon>Vibrionales</taxon>
        <taxon>Vibrionaceae</taxon>
        <taxon>Vibrio</taxon>
    </lineage>
</organism>
<proteinExistence type="predicted"/>
<keyword evidence="1" id="KW-0805">Transcription regulation</keyword>
<dbReference type="RefSeq" id="WP_306099655.1">
    <property type="nucleotide sequence ID" value="NZ_CP162602.1"/>
</dbReference>
<keyword evidence="5" id="KW-0614">Plasmid</keyword>
<geneLocation type="plasmid" evidence="5">
    <name>p-HB236076</name>
</geneLocation>
<accession>A0AB39HFQ8</accession>
<dbReference type="InterPro" id="IPR009594">
    <property type="entry name" value="Tscrpt_reg_HTH_AraC_N"/>
</dbReference>
<evidence type="ECO:0000256" key="1">
    <source>
        <dbReference type="ARBA" id="ARBA00023015"/>
    </source>
</evidence>
<evidence type="ECO:0000259" key="4">
    <source>
        <dbReference type="PROSITE" id="PS01124"/>
    </source>
</evidence>
<dbReference type="AlphaFoldDB" id="A0AB39HFQ8"/>
<keyword evidence="2" id="KW-0238">DNA-binding</keyword>
<dbReference type="InterPro" id="IPR009057">
    <property type="entry name" value="Homeodomain-like_sf"/>
</dbReference>
<name>A0AB39HFQ8_9VIBR</name>
<evidence type="ECO:0000256" key="3">
    <source>
        <dbReference type="ARBA" id="ARBA00023163"/>
    </source>
</evidence>
<dbReference type="PROSITE" id="PS00041">
    <property type="entry name" value="HTH_ARAC_FAMILY_1"/>
    <property type="match status" value="1"/>
</dbReference>
<dbReference type="PANTHER" id="PTHR43436">
    <property type="entry name" value="ARAC-FAMILY TRANSCRIPTIONAL REGULATOR"/>
    <property type="match status" value="1"/>
</dbReference>
<dbReference type="Gene3D" id="1.10.10.60">
    <property type="entry name" value="Homeodomain-like"/>
    <property type="match status" value="2"/>
</dbReference>
<dbReference type="Pfam" id="PF06719">
    <property type="entry name" value="AraC_N"/>
    <property type="match status" value="1"/>
</dbReference>
<dbReference type="PANTHER" id="PTHR43436:SF2">
    <property type="entry name" value="ARAC_XYLS FAMILY TRANSCRIPTIONAL REGULATOR"/>
    <property type="match status" value="1"/>
</dbReference>
<dbReference type="InterPro" id="IPR018060">
    <property type="entry name" value="HTH_AraC"/>
</dbReference>
<gene>
    <name evidence="5" type="ORF">AB0763_17095</name>
</gene>
<dbReference type="GO" id="GO:0043565">
    <property type="term" value="F:sequence-specific DNA binding"/>
    <property type="evidence" value="ECO:0007669"/>
    <property type="project" value="InterPro"/>
</dbReference>
<dbReference type="SUPFAM" id="SSF46689">
    <property type="entry name" value="Homeodomain-like"/>
    <property type="match status" value="2"/>
</dbReference>
<reference evidence="5" key="1">
    <citation type="submission" date="2024-07" db="EMBL/GenBank/DDBJ databases">
        <title>Genome Analysis of a Potential Novel Vibrio Species Secreting pH- and Thermo-stable Alginate Lyase and its Application in Producing Alginate Oligosaccharides.</title>
        <authorList>
            <person name="Huang H."/>
            <person name="Bao K."/>
        </authorList>
    </citation>
    <scope>NUCLEOTIDE SEQUENCE</scope>
    <source>
        <strain evidence="5">HB236076</strain>
        <plasmid evidence="5">p-HB236076</plasmid>
    </source>
</reference>
<feature type="domain" description="HTH araC/xylS-type" evidence="4">
    <location>
        <begin position="197"/>
        <end position="295"/>
    </location>
</feature>
<dbReference type="InterPro" id="IPR018062">
    <property type="entry name" value="HTH_AraC-typ_CS"/>
</dbReference>
<keyword evidence="3" id="KW-0804">Transcription</keyword>